<dbReference type="RefSeq" id="WP_379264171.1">
    <property type="nucleotide sequence ID" value="NZ_JBHUMJ010000008.1"/>
</dbReference>
<gene>
    <name evidence="1" type="ORF">ACFSVM_20285</name>
</gene>
<comment type="caution">
    <text evidence="1">The sequence shown here is derived from an EMBL/GenBank/DDBJ whole genome shotgun (WGS) entry which is preliminary data.</text>
</comment>
<name>A0ABW5SUK2_9BACL</name>
<dbReference type="EMBL" id="JBHUMJ010000008">
    <property type="protein sequence ID" value="MFD2702782.1"/>
    <property type="molecule type" value="Genomic_DNA"/>
</dbReference>
<keyword evidence="2" id="KW-1185">Reference proteome</keyword>
<sequence>MPKIKTPNPNYEGITLGVKFNNGEAVVEDESIAKILVADYGYLISETVPEETVKPAAKPRKGAAKASE</sequence>
<evidence type="ECO:0000313" key="2">
    <source>
        <dbReference type="Proteomes" id="UP001597540"/>
    </source>
</evidence>
<evidence type="ECO:0000313" key="1">
    <source>
        <dbReference type="EMBL" id="MFD2702782.1"/>
    </source>
</evidence>
<dbReference type="Proteomes" id="UP001597540">
    <property type="component" value="Unassembled WGS sequence"/>
</dbReference>
<protein>
    <recommendedName>
        <fullName evidence="3">Phage protein</fullName>
    </recommendedName>
</protein>
<organism evidence="1 2">
    <name type="scientific">Paenibacillus shunpengii</name>
    <dbReference type="NCBI Taxonomy" id="2054424"/>
    <lineage>
        <taxon>Bacteria</taxon>
        <taxon>Bacillati</taxon>
        <taxon>Bacillota</taxon>
        <taxon>Bacilli</taxon>
        <taxon>Bacillales</taxon>
        <taxon>Paenibacillaceae</taxon>
        <taxon>Paenibacillus</taxon>
    </lineage>
</organism>
<proteinExistence type="predicted"/>
<evidence type="ECO:0008006" key="3">
    <source>
        <dbReference type="Google" id="ProtNLM"/>
    </source>
</evidence>
<accession>A0ABW5SUK2</accession>
<reference evidence="2" key="1">
    <citation type="journal article" date="2019" name="Int. J. Syst. Evol. Microbiol.">
        <title>The Global Catalogue of Microorganisms (GCM) 10K type strain sequencing project: providing services to taxonomists for standard genome sequencing and annotation.</title>
        <authorList>
            <consortium name="The Broad Institute Genomics Platform"/>
            <consortium name="The Broad Institute Genome Sequencing Center for Infectious Disease"/>
            <person name="Wu L."/>
            <person name="Ma J."/>
        </authorList>
    </citation>
    <scope>NUCLEOTIDE SEQUENCE [LARGE SCALE GENOMIC DNA]</scope>
    <source>
        <strain evidence="2">KCTC 33849</strain>
    </source>
</reference>